<dbReference type="InterPro" id="IPR036291">
    <property type="entry name" value="NAD(P)-bd_dom_sf"/>
</dbReference>
<reference evidence="2" key="1">
    <citation type="journal article" date="2022" name="IScience">
        <title>Evolution of zygomycete secretomes and the origins of terrestrial fungal ecologies.</title>
        <authorList>
            <person name="Chang Y."/>
            <person name="Wang Y."/>
            <person name="Mondo S."/>
            <person name="Ahrendt S."/>
            <person name="Andreopoulos W."/>
            <person name="Barry K."/>
            <person name="Beard J."/>
            <person name="Benny G.L."/>
            <person name="Blankenship S."/>
            <person name="Bonito G."/>
            <person name="Cuomo C."/>
            <person name="Desiro A."/>
            <person name="Gervers K.A."/>
            <person name="Hundley H."/>
            <person name="Kuo A."/>
            <person name="LaButti K."/>
            <person name="Lang B.F."/>
            <person name="Lipzen A."/>
            <person name="O'Donnell K."/>
            <person name="Pangilinan J."/>
            <person name="Reynolds N."/>
            <person name="Sandor L."/>
            <person name="Smith M.E."/>
            <person name="Tsang A."/>
            <person name="Grigoriev I.V."/>
            <person name="Stajich J.E."/>
            <person name="Spatafora J.W."/>
        </authorList>
    </citation>
    <scope>NUCLEOTIDE SEQUENCE</scope>
    <source>
        <strain evidence="2">RSA 2281</strain>
    </source>
</reference>
<dbReference type="PANTHER" id="PTHR43162">
    <property type="match status" value="1"/>
</dbReference>
<gene>
    <name evidence="2" type="ORF">BDA99DRAFT_544178</name>
</gene>
<dbReference type="Proteomes" id="UP001209540">
    <property type="component" value="Unassembled WGS sequence"/>
</dbReference>
<protein>
    <recommendedName>
        <fullName evidence="1">NAD(P)-binding domain-containing protein</fullName>
    </recommendedName>
</protein>
<dbReference type="PANTHER" id="PTHR43162:SF1">
    <property type="entry name" value="PRESTALK A DIFFERENTIATION PROTEIN A"/>
    <property type="match status" value="1"/>
</dbReference>
<evidence type="ECO:0000313" key="3">
    <source>
        <dbReference type="Proteomes" id="UP001209540"/>
    </source>
</evidence>
<accession>A0AAD5P6Y9</accession>
<organism evidence="2 3">
    <name type="scientific">Phascolomyces articulosus</name>
    <dbReference type="NCBI Taxonomy" id="60185"/>
    <lineage>
        <taxon>Eukaryota</taxon>
        <taxon>Fungi</taxon>
        <taxon>Fungi incertae sedis</taxon>
        <taxon>Mucoromycota</taxon>
        <taxon>Mucoromycotina</taxon>
        <taxon>Mucoromycetes</taxon>
        <taxon>Mucorales</taxon>
        <taxon>Lichtheimiaceae</taxon>
        <taxon>Phascolomyces</taxon>
    </lineage>
</organism>
<dbReference type="AlphaFoldDB" id="A0AAD5P6Y9"/>
<evidence type="ECO:0000259" key="1">
    <source>
        <dbReference type="Pfam" id="PF13460"/>
    </source>
</evidence>
<reference evidence="2" key="2">
    <citation type="submission" date="2023-02" db="EMBL/GenBank/DDBJ databases">
        <authorList>
            <consortium name="DOE Joint Genome Institute"/>
            <person name="Mondo S.J."/>
            <person name="Chang Y."/>
            <person name="Wang Y."/>
            <person name="Ahrendt S."/>
            <person name="Andreopoulos W."/>
            <person name="Barry K."/>
            <person name="Beard J."/>
            <person name="Benny G.L."/>
            <person name="Blankenship S."/>
            <person name="Bonito G."/>
            <person name="Cuomo C."/>
            <person name="Desiro A."/>
            <person name="Gervers K.A."/>
            <person name="Hundley H."/>
            <person name="Kuo A."/>
            <person name="LaButti K."/>
            <person name="Lang B.F."/>
            <person name="Lipzen A."/>
            <person name="O'Donnell K."/>
            <person name="Pangilinan J."/>
            <person name="Reynolds N."/>
            <person name="Sandor L."/>
            <person name="Smith M.W."/>
            <person name="Tsang A."/>
            <person name="Grigoriev I.V."/>
            <person name="Stajich J.E."/>
            <person name="Spatafora J.W."/>
        </authorList>
    </citation>
    <scope>NUCLEOTIDE SEQUENCE</scope>
    <source>
        <strain evidence="2">RSA 2281</strain>
    </source>
</reference>
<dbReference type="Pfam" id="PF13460">
    <property type="entry name" value="NAD_binding_10"/>
    <property type="match status" value="1"/>
</dbReference>
<proteinExistence type="predicted"/>
<feature type="domain" description="NAD(P)-binding" evidence="1">
    <location>
        <begin position="43"/>
        <end position="148"/>
    </location>
</feature>
<name>A0AAD5P6Y9_9FUNG</name>
<dbReference type="InterPro" id="IPR051604">
    <property type="entry name" value="Ergot_Alk_Oxidoreductase"/>
</dbReference>
<keyword evidence="3" id="KW-1185">Reference proteome</keyword>
<dbReference type="EMBL" id="JAIXMP010000064">
    <property type="protein sequence ID" value="KAI9244007.1"/>
    <property type="molecule type" value="Genomic_DNA"/>
</dbReference>
<dbReference type="SUPFAM" id="SSF51735">
    <property type="entry name" value="NAD(P)-binding Rossmann-fold domains"/>
    <property type="match status" value="1"/>
</dbReference>
<sequence length="360" mass="40913">MSAPQKSHHKEKFVLVSCCDSYVGHALAHYLAQELATRPGKLKKKWRVRALCENLQGKEDLLQAGVDVQQIQYHDNMMLRSQMKGVRSIIITLDPSEQRATNAINIMDAASTENIKSTQMVSIMGCELAEEQLEPRLHQYYVLEQSLREKFAYGRWCVFRASFINQGFYFWNDMIERNGKIGMPLSEGTPFTTISIQDVCDAIATVILSSSSKSQDHETDDDDDDDITDPSLVKRVYELTGSCPYTGQDVAMKLNEALGGQEGEIQYAEISEEELREYLRNKKLTRPTQADPPGLVPDPHCYLSQVFIDTMIDCFKTMERTNVGQKVTNHVRDLTGKEPVDLGQFFVENRHQFRRPSGSQ</sequence>
<comment type="caution">
    <text evidence="2">The sequence shown here is derived from an EMBL/GenBank/DDBJ whole genome shotgun (WGS) entry which is preliminary data.</text>
</comment>
<dbReference type="Gene3D" id="3.40.50.720">
    <property type="entry name" value="NAD(P)-binding Rossmann-like Domain"/>
    <property type="match status" value="1"/>
</dbReference>
<dbReference type="InterPro" id="IPR016040">
    <property type="entry name" value="NAD(P)-bd_dom"/>
</dbReference>
<evidence type="ECO:0000313" key="2">
    <source>
        <dbReference type="EMBL" id="KAI9244007.1"/>
    </source>
</evidence>